<name>A0A2K8KYB2_9GAMM</name>
<accession>A0A2K8KYB2</accession>
<dbReference type="Pfam" id="PF06097">
    <property type="entry name" value="DUF945"/>
    <property type="match status" value="1"/>
</dbReference>
<dbReference type="RefSeq" id="WP_100257742.1">
    <property type="nucleotide sequence ID" value="NZ_CP011797.1"/>
</dbReference>
<feature type="chain" id="PRO_5014914149" description="DUF945 domain-containing protein" evidence="1">
    <location>
        <begin position="19"/>
        <end position="430"/>
    </location>
</feature>
<sequence>MNKTLLVTSLVVVGVALAGASAMLVADRQIDAALAQLQDSAAASSILIAVSDDQSSFIERHLVLTASVEQADQRVTLVIDNNIQKRPWGARIEHRLHFDASLLTWVDDAQNQALLRTLLIDQDVMTGTTKISLTGDYQSDWLGIGIEEQIEQATVRMSPLRLAITGDPSGKFSMTGSWPGATVTVNEPEQVAMVMRPLSFQSEGRYIGGSVFVGEQSTSGDGMSFDLTSELAQVHYQVGAYSIQSNSQVTDERLAMDLSFQVDQVSLDDGEAPVDIKDILLALSMTGSSVQNLQSLSQNLNAMQISGEASPALMEDINVFLRTGFVFAVSQLQATLDGQAIALQASFEMPENAVADVNNPFSMLSLVSSLKADAHLELAGGLSESTLLAEPFNNLMMTGVLVENGADYQVDFKLADGSALLNGEPLPLPF</sequence>
<dbReference type="KEGG" id="rfo:REIFOR_02355"/>
<dbReference type="OrthoDB" id="6320601at2"/>
<dbReference type="InterPro" id="IPR010352">
    <property type="entry name" value="DUF945"/>
</dbReference>
<evidence type="ECO:0000313" key="3">
    <source>
        <dbReference type="Proteomes" id="UP000229757"/>
    </source>
</evidence>
<protein>
    <recommendedName>
        <fullName evidence="4">DUF945 domain-containing protein</fullName>
    </recommendedName>
</protein>
<evidence type="ECO:0000313" key="2">
    <source>
        <dbReference type="EMBL" id="ATX77486.1"/>
    </source>
</evidence>
<keyword evidence="3" id="KW-1185">Reference proteome</keyword>
<reference evidence="2 3" key="1">
    <citation type="journal article" date="2017" name="Environ. Microbiol.">
        <title>Genomic and physiological analyses of 'Reinekea forsetii' reveal a versatile opportunistic lifestyle during spring algae blooms.</title>
        <authorList>
            <person name="Avci B."/>
            <person name="Hahnke R.L."/>
            <person name="Chafee M."/>
            <person name="Fischer T."/>
            <person name="Gruber-Vodicka H."/>
            <person name="Tegetmeyer H.E."/>
            <person name="Harder J."/>
            <person name="Fuchs B.M."/>
            <person name="Amann R.I."/>
            <person name="Teeling H."/>
        </authorList>
    </citation>
    <scope>NUCLEOTIDE SEQUENCE [LARGE SCALE GENOMIC DNA]</scope>
    <source>
        <strain evidence="2 3">Hel1_31_D35</strain>
    </source>
</reference>
<dbReference type="AlphaFoldDB" id="A0A2K8KYB2"/>
<dbReference type="EMBL" id="CP011797">
    <property type="protein sequence ID" value="ATX77486.1"/>
    <property type="molecule type" value="Genomic_DNA"/>
</dbReference>
<proteinExistence type="predicted"/>
<evidence type="ECO:0000256" key="1">
    <source>
        <dbReference type="SAM" id="SignalP"/>
    </source>
</evidence>
<feature type="signal peptide" evidence="1">
    <location>
        <begin position="1"/>
        <end position="18"/>
    </location>
</feature>
<keyword evidence="1" id="KW-0732">Signal</keyword>
<gene>
    <name evidence="2" type="ORF">REIFOR_02355</name>
</gene>
<dbReference type="Proteomes" id="UP000229757">
    <property type="component" value="Chromosome"/>
</dbReference>
<organism evidence="2 3">
    <name type="scientific">Reinekea forsetii</name>
    <dbReference type="NCBI Taxonomy" id="1336806"/>
    <lineage>
        <taxon>Bacteria</taxon>
        <taxon>Pseudomonadati</taxon>
        <taxon>Pseudomonadota</taxon>
        <taxon>Gammaproteobacteria</taxon>
        <taxon>Oceanospirillales</taxon>
        <taxon>Saccharospirillaceae</taxon>
        <taxon>Reinekea</taxon>
    </lineage>
</organism>
<evidence type="ECO:0008006" key="4">
    <source>
        <dbReference type="Google" id="ProtNLM"/>
    </source>
</evidence>